<keyword evidence="1 2" id="KW-0129">CBS domain</keyword>
<dbReference type="InterPro" id="IPR046342">
    <property type="entry name" value="CBS_dom_sf"/>
</dbReference>
<dbReference type="InterPro" id="IPR000644">
    <property type="entry name" value="CBS_dom"/>
</dbReference>
<gene>
    <name evidence="4" type="ORF">SanaruYs_32450</name>
</gene>
<dbReference type="EMBL" id="BHXQ01000006">
    <property type="protein sequence ID" value="GCC53004.1"/>
    <property type="molecule type" value="Genomic_DNA"/>
</dbReference>
<proteinExistence type="predicted"/>
<dbReference type="SUPFAM" id="SSF54631">
    <property type="entry name" value="CBS-domain pair"/>
    <property type="match status" value="1"/>
</dbReference>
<dbReference type="RefSeq" id="WP_127123653.1">
    <property type="nucleotide sequence ID" value="NZ_BHXQ01000006.1"/>
</dbReference>
<dbReference type="PANTHER" id="PTHR43080">
    <property type="entry name" value="CBS DOMAIN-CONTAINING PROTEIN CBSX3, MITOCHONDRIAL"/>
    <property type="match status" value="1"/>
</dbReference>
<reference evidence="4 5" key="1">
    <citation type="submission" date="2018-11" db="EMBL/GenBank/DDBJ databases">
        <title>Chryseotalea sanarue gen. nov., sp., nov., a member of the family Cytophagaceae, isolated from a brackish lake in Hamamatsu Japan.</title>
        <authorList>
            <person name="Maejima Y."/>
            <person name="Iino T."/>
            <person name="Muraguchi Y."/>
            <person name="Fukuda K."/>
            <person name="Ohkuma M."/>
            <person name="Moriuchi R."/>
            <person name="Dohra H."/>
            <person name="Kimbara K."/>
            <person name="Shintani M."/>
        </authorList>
    </citation>
    <scope>NUCLEOTIDE SEQUENCE [LARGE SCALE GENOMIC DNA]</scope>
    <source>
        <strain evidence="4 5">Ys</strain>
    </source>
</reference>
<dbReference type="Proteomes" id="UP000288227">
    <property type="component" value="Unassembled WGS sequence"/>
</dbReference>
<evidence type="ECO:0000259" key="3">
    <source>
        <dbReference type="PROSITE" id="PS51371"/>
    </source>
</evidence>
<dbReference type="OrthoDB" id="1119899at2"/>
<dbReference type="PANTHER" id="PTHR43080:SF2">
    <property type="entry name" value="CBS DOMAIN-CONTAINING PROTEIN"/>
    <property type="match status" value="1"/>
</dbReference>
<dbReference type="AlphaFoldDB" id="A0A401UDR7"/>
<feature type="domain" description="CBS" evidence="3">
    <location>
        <begin position="85"/>
        <end position="138"/>
    </location>
</feature>
<comment type="caution">
    <text evidence="4">The sequence shown here is derived from an EMBL/GenBank/DDBJ whole genome shotgun (WGS) entry which is preliminary data.</text>
</comment>
<evidence type="ECO:0000313" key="4">
    <source>
        <dbReference type="EMBL" id="GCC53004.1"/>
    </source>
</evidence>
<organism evidence="4 5">
    <name type="scientific">Chryseotalea sanaruensis</name>
    <dbReference type="NCBI Taxonomy" id="2482724"/>
    <lineage>
        <taxon>Bacteria</taxon>
        <taxon>Pseudomonadati</taxon>
        <taxon>Bacteroidota</taxon>
        <taxon>Cytophagia</taxon>
        <taxon>Cytophagales</taxon>
        <taxon>Chryseotaleaceae</taxon>
        <taxon>Chryseotalea</taxon>
    </lineage>
</organism>
<dbReference type="SMART" id="SM00116">
    <property type="entry name" value="CBS"/>
    <property type="match status" value="2"/>
</dbReference>
<evidence type="ECO:0000313" key="5">
    <source>
        <dbReference type="Proteomes" id="UP000288227"/>
    </source>
</evidence>
<evidence type="ECO:0000256" key="2">
    <source>
        <dbReference type="PROSITE-ProRule" id="PRU00703"/>
    </source>
</evidence>
<sequence length="138" mass="15506">MKKKEPVSHIMTSHVYAVNHDDTLANVVDIFRKHKIRHLPVLKGKSIAGIISSTDIDRLTFGALFEREDTTDQAMLEMLTIPHVMTSKMTTVSPDTSIKEVAEIFATAHFHALPVVEGEKLKGIVTTTDVIKYMLEQY</sequence>
<accession>A0A401UDR7</accession>
<dbReference type="PROSITE" id="PS51371">
    <property type="entry name" value="CBS"/>
    <property type="match status" value="2"/>
</dbReference>
<dbReference type="InterPro" id="IPR051257">
    <property type="entry name" value="Diverse_CBS-Domain"/>
</dbReference>
<dbReference type="Pfam" id="PF00571">
    <property type="entry name" value="CBS"/>
    <property type="match status" value="2"/>
</dbReference>
<evidence type="ECO:0000256" key="1">
    <source>
        <dbReference type="ARBA" id="ARBA00023122"/>
    </source>
</evidence>
<feature type="domain" description="CBS" evidence="3">
    <location>
        <begin position="11"/>
        <end position="70"/>
    </location>
</feature>
<dbReference type="Gene3D" id="3.10.580.10">
    <property type="entry name" value="CBS-domain"/>
    <property type="match status" value="1"/>
</dbReference>
<protein>
    <submittedName>
        <fullName evidence="4">CBS domain-containing protein</fullName>
    </submittedName>
</protein>
<keyword evidence="5" id="KW-1185">Reference proteome</keyword>
<name>A0A401UDR7_9BACT</name>